<gene>
    <name evidence="1" type="primary">Cnig_chr_X.g22685</name>
    <name evidence="1" type="ORF">B9Z55_022685</name>
</gene>
<dbReference type="EMBL" id="PDUG01000006">
    <property type="protein sequence ID" value="PIC15869.1"/>
    <property type="molecule type" value="Genomic_DNA"/>
</dbReference>
<reference evidence="2" key="1">
    <citation type="submission" date="2017-10" db="EMBL/GenBank/DDBJ databases">
        <title>Rapid genome shrinkage in a self-fertile nematode reveals novel sperm competition proteins.</title>
        <authorList>
            <person name="Yin D."/>
            <person name="Schwarz E.M."/>
            <person name="Thomas C.G."/>
            <person name="Felde R.L."/>
            <person name="Korf I.F."/>
            <person name="Cutter A.D."/>
            <person name="Schartner C.M."/>
            <person name="Ralston E.J."/>
            <person name="Meyer B.J."/>
            <person name="Haag E.S."/>
        </authorList>
    </citation>
    <scope>NUCLEOTIDE SEQUENCE [LARGE SCALE GENOMIC DNA]</scope>
    <source>
        <strain evidence="2">JU1422</strain>
    </source>
</reference>
<evidence type="ECO:0000313" key="1">
    <source>
        <dbReference type="EMBL" id="PIC15869.1"/>
    </source>
</evidence>
<keyword evidence="2" id="KW-1185">Reference proteome</keyword>
<organism evidence="1 2">
    <name type="scientific">Caenorhabditis nigoni</name>
    <dbReference type="NCBI Taxonomy" id="1611254"/>
    <lineage>
        <taxon>Eukaryota</taxon>
        <taxon>Metazoa</taxon>
        <taxon>Ecdysozoa</taxon>
        <taxon>Nematoda</taxon>
        <taxon>Chromadorea</taxon>
        <taxon>Rhabditida</taxon>
        <taxon>Rhabditina</taxon>
        <taxon>Rhabditomorpha</taxon>
        <taxon>Rhabditoidea</taxon>
        <taxon>Rhabditidae</taxon>
        <taxon>Peloderinae</taxon>
        <taxon>Caenorhabditis</taxon>
    </lineage>
</organism>
<comment type="caution">
    <text evidence="1">The sequence shown here is derived from an EMBL/GenBank/DDBJ whole genome shotgun (WGS) entry which is preliminary data.</text>
</comment>
<proteinExistence type="predicted"/>
<evidence type="ECO:0000313" key="2">
    <source>
        <dbReference type="Proteomes" id="UP000230233"/>
    </source>
</evidence>
<dbReference type="Proteomes" id="UP000230233">
    <property type="component" value="Chromosome X"/>
</dbReference>
<protein>
    <submittedName>
        <fullName evidence="1">Uncharacterized protein</fullName>
    </submittedName>
</protein>
<dbReference type="AlphaFoldDB" id="A0A2G5SLS3"/>
<sequence length="107" mass="11944">MSEIEDFPEQSGSDLVLAPQAGLFDDEVLESATDVVIEFKYSEQKIEVDDSKFSFTSSTLLLRISKETITKKFEESTVPATLSSSTPRTPLTPTERVKKNLTLTLRL</sequence>
<name>A0A2G5SLS3_9PELO</name>
<accession>A0A2G5SLS3</accession>